<dbReference type="Proteomes" id="UP000011885">
    <property type="component" value="Unassembled WGS sequence"/>
</dbReference>
<evidence type="ECO:0000313" key="1">
    <source>
        <dbReference type="EMBL" id="EMI55769.1"/>
    </source>
</evidence>
<keyword evidence="2" id="KW-1185">Reference proteome</keyword>
<dbReference type="PATRIC" id="fig|1263870.3.peg.2959"/>
<dbReference type="EMBL" id="ANOH01000197">
    <property type="protein sequence ID" value="EMI55769.1"/>
    <property type="molecule type" value="Genomic_DNA"/>
</dbReference>
<name>M5U3E0_9BACT</name>
<dbReference type="InterPro" id="IPR014903">
    <property type="entry name" value="DUF1796"/>
</dbReference>
<protein>
    <submittedName>
        <fullName evidence="1">Putative papain-like cysteine peptidase</fullName>
    </submittedName>
</protein>
<reference evidence="1 2" key="1">
    <citation type="journal article" date="2013" name="Mar. Genomics">
        <title>Expression of sulfatases in Rhodopirellula baltica and the diversity of sulfatases in the genus Rhodopirellula.</title>
        <authorList>
            <person name="Wegner C.E."/>
            <person name="Richter-Heitmann T."/>
            <person name="Klindworth A."/>
            <person name="Klockow C."/>
            <person name="Richter M."/>
            <person name="Achstetter T."/>
            <person name="Glockner F.O."/>
            <person name="Harder J."/>
        </authorList>
    </citation>
    <scope>NUCLEOTIDE SEQUENCE [LARGE SCALE GENOMIC DNA]</scope>
    <source>
        <strain evidence="1 2">SM41</strain>
    </source>
</reference>
<sequence length="268" mass="31105">MRKQMVISLGGGCDVAMILNHFQLRHSSLPFDWLWNLHDGLGSVTSMLRSGFDDVRGVGAYSQLSHYRWPGQRSIVFRAYPHVAHVHTNPLENPKALTTFERRMDRMSELLEGSRREIAFVYYRQASEGPETLDHQVDESIIDERIRRLGTESRDFVEMMSSRYRSLSFRLLSVLSVDEVHLNTPSFTERFECIVDDYATQGLRFDTVVSRPEGDRTANKLWQKQWGAVLRRNGVMSRADQIKSFPLSAKRRLRQMVPKRFRKNSSGH</sequence>
<evidence type="ECO:0000313" key="2">
    <source>
        <dbReference type="Proteomes" id="UP000011885"/>
    </source>
</evidence>
<proteinExistence type="predicted"/>
<gene>
    <name evidence="1" type="ORF">RSSM_02785</name>
</gene>
<accession>M5U3E0</accession>
<comment type="caution">
    <text evidence="1">The sequence shown here is derived from an EMBL/GenBank/DDBJ whole genome shotgun (WGS) entry which is preliminary data.</text>
</comment>
<organism evidence="1 2">
    <name type="scientific">Rhodopirellula sallentina SM41</name>
    <dbReference type="NCBI Taxonomy" id="1263870"/>
    <lineage>
        <taxon>Bacteria</taxon>
        <taxon>Pseudomonadati</taxon>
        <taxon>Planctomycetota</taxon>
        <taxon>Planctomycetia</taxon>
        <taxon>Pirellulales</taxon>
        <taxon>Pirellulaceae</taxon>
        <taxon>Rhodopirellula</taxon>
    </lineage>
</organism>
<dbReference type="Pfam" id="PF08795">
    <property type="entry name" value="DUF1796"/>
    <property type="match status" value="1"/>
</dbReference>
<dbReference type="AlphaFoldDB" id="M5U3E0"/>